<dbReference type="GO" id="GO:0005634">
    <property type="term" value="C:nucleus"/>
    <property type="evidence" value="ECO:0007669"/>
    <property type="project" value="TreeGrafter"/>
</dbReference>
<dbReference type="NCBIfam" id="NF003219">
    <property type="entry name" value="PRK04191.1"/>
    <property type="match status" value="1"/>
</dbReference>
<dbReference type="InterPro" id="IPR004044">
    <property type="entry name" value="KH_dom_type_2"/>
</dbReference>
<comment type="similarity">
    <text evidence="1">Belongs to the universal ribosomal protein uS3 family.</text>
</comment>
<dbReference type="InterPro" id="IPR001351">
    <property type="entry name" value="Ribosomal_uS3_C"/>
</dbReference>
<keyword evidence="2 6" id="KW-0694">RNA-binding</keyword>
<dbReference type="InterPro" id="IPR005703">
    <property type="entry name" value="Ribosomal_uS3_euk/arc"/>
</dbReference>
<dbReference type="GO" id="GO:0006412">
    <property type="term" value="P:translation"/>
    <property type="evidence" value="ECO:0007669"/>
    <property type="project" value="InterPro"/>
</dbReference>
<proteinExistence type="inferred from homology"/>
<keyword evidence="3 8" id="KW-0689">Ribosomal protein</keyword>
<dbReference type="GO" id="GO:0022627">
    <property type="term" value="C:cytosolic small ribosomal subunit"/>
    <property type="evidence" value="ECO:0007669"/>
    <property type="project" value="TreeGrafter"/>
</dbReference>
<geneLocation type="nucleomorph" evidence="8"/>
<dbReference type="InterPro" id="IPR036419">
    <property type="entry name" value="Ribosomal_S3_C_sf"/>
</dbReference>
<dbReference type="PANTHER" id="PTHR11760:SF32">
    <property type="entry name" value="SMALL RIBOSOMAL SUBUNIT PROTEIN US3"/>
    <property type="match status" value="1"/>
</dbReference>
<organism evidence="8 9">
    <name type="scientific">Guillardia theta</name>
    <name type="common">Cryptophyte</name>
    <name type="synonym">Cryptomonas phi</name>
    <dbReference type="NCBI Taxonomy" id="55529"/>
    <lineage>
        <taxon>Eukaryota</taxon>
        <taxon>Cryptophyceae</taxon>
        <taxon>Pyrenomonadales</taxon>
        <taxon>Geminigeraceae</taxon>
        <taxon>Guillardia</taxon>
    </lineage>
</organism>
<evidence type="ECO:0000256" key="1">
    <source>
        <dbReference type="ARBA" id="ARBA00010761"/>
    </source>
</evidence>
<dbReference type="GO" id="GO:0003723">
    <property type="term" value="F:RNA binding"/>
    <property type="evidence" value="ECO:0007669"/>
    <property type="project" value="UniProtKB-UniRule"/>
</dbReference>
<protein>
    <recommendedName>
        <fullName evidence="5">40S ribosomal protein S3</fullName>
    </recommendedName>
</protein>
<evidence type="ECO:0000256" key="5">
    <source>
        <dbReference type="ARBA" id="ARBA00035408"/>
    </source>
</evidence>
<evidence type="ECO:0000313" key="8">
    <source>
        <dbReference type="EMBL" id="AAK39747.1"/>
    </source>
</evidence>
<evidence type="ECO:0000313" key="9">
    <source>
        <dbReference type="Proteomes" id="UP000242167"/>
    </source>
</evidence>
<feature type="domain" description="KH type-2" evidence="7">
    <location>
        <begin position="22"/>
        <end position="93"/>
    </location>
</feature>
<name>Q98S35_GUITH</name>
<dbReference type="NCBIfam" id="TIGR01008">
    <property type="entry name" value="uS3_euk_arch"/>
    <property type="match status" value="1"/>
</dbReference>
<dbReference type="Pfam" id="PF07650">
    <property type="entry name" value="KH_2"/>
    <property type="match status" value="1"/>
</dbReference>
<dbReference type="EMBL" id="AF083031">
    <property type="protein sequence ID" value="AAK39747.1"/>
    <property type="molecule type" value="Genomic_DNA"/>
</dbReference>
<sequence length="218" mass="24733">MLGYRLSLKKKFVADGVVYSEINEFLERELKENGFSGIKIKKKIEKVEIIIKSSKAHTIIGFKGKRIRELNVLLKKRFNFGENKLVLYVEKINNRNLCPINQAESLRYKILRGFVLRKACYSILRSTIEAGAKGCIISVSGKLRAQRAKTMKFMDGYIIHSGKPSEEYTKSAIRHCLLPQGVIGIKISIMLPWDPCGLIGPKKPLPDVITLVQNRTII</sequence>
<dbReference type="CDD" id="cd02413">
    <property type="entry name" value="KH-II_40S_S3"/>
    <property type="match status" value="1"/>
</dbReference>
<evidence type="ECO:0000259" key="7">
    <source>
        <dbReference type="PROSITE" id="PS50823"/>
    </source>
</evidence>
<evidence type="ECO:0000256" key="6">
    <source>
        <dbReference type="PROSITE-ProRule" id="PRU00118"/>
    </source>
</evidence>
<dbReference type="SUPFAM" id="SSF54814">
    <property type="entry name" value="Prokaryotic type KH domain (KH-domain type II)"/>
    <property type="match status" value="1"/>
</dbReference>
<dbReference type="Gene3D" id="3.30.1140.32">
    <property type="entry name" value="Ribosomal protein S3, C-terminal domain"/>
    <property type="match status" value="1"/>
</dbReference>
<dbReference type="AlphaFoldDB" id="Q98S35"/>
<dbReference type="FunFam" id="3.30.300.20:FF:000006">
    <property type="entry name" value="40S ribosomal protein S3"/>
    <property type="match status" value="1"/>
</dbReference>
<dbReference type="Gene3D" id="3.30.300.20">
    <property type="match status" value="1"/>
</dbReference>
<accession>Q98S35</accession>
<reference evidence="8 9" key="1">
    <citation type="journal article" date="2001" name="Nature">
        <title>The highly reduced genome of an enslaved algal nucleus.</title>
        <authorList>
            <person name="Douglas S."/>
            <person name="Zauner S."/>
            <person name="Fraunholz M."/>
            <person name="Beaton M."/>
            <person name="Penny S."/>
            <person name="Deng L."/>
            <person name="Wu X."/>
            <person name="Reith M."/>
            <person name="Cavalier-Smith T."/>
            <person name="Maier U."/>
        </authorList>
    </citation>
    <scope>NUCLEOTIDE SEQUENCE [LARGE SCALE GENOMIC DNA]</scope>
</reference>
<keyword evidence="8" id="KW-0542">Nucleomorph</keyword>
<dbReference type="SUPFAM" id="SSF54821">
    <property type="entry name" value="Ribosomal protein S3 C-terminal domain"/>
    <property type="match status" value="1"/>
</dbReference>
<dbReference type="InterPro" id="IPR009019">
    <property type="entry name" value="KH_sf_prok-type"/>
</dbReference>
<gene>
    <name evidence="8" type="primary">rps3</name>
</gene>
<dbReference type="GO" id="GO:0003735">
    <property type="term" value="F:structural constituent of ribosome"/>
    <property type="evidence" value="ECO:0007669"/>
    <property type="project" value="InterPro"/>
</dbReference>
<dbReference type="InterPro" id="IPR057258">
    <property type="entry name" value="Ribosomal_uS3"/>
</dbReference>
<dbReference type="Pfam" id="PF00189">
    <property type="entry name" value="Ribosomal_S3_C"/>
    <property type="match status" value="1"/>
</dbReference>
<dbReference type="GeneID" id="857220"/>
<dbReference type="PANTHER" id="PTHR11760">
    <property type="entry name" value="30S/40S RIBOSOMAL PROTEIN S3"/>
    <property type="match status" value="1"/>
</dbReference>
<evidence type="ECO:0000256" key="3">
    <source>
        <dbReference type="ARBA" id="ARBA00022980"/>
    </source>
</evidence>
<dbReference type="PROSITE" id="PS50823">
    <property type="entry name" value="KH_TYPE_2"/>
    <property type="match status" value="1"/>
</dbReference>
<dbReference type="Proteomes" id="UP000242167">
    <property type="component" value="Nucleomorph 3"/>
</dbReference>
<evidence type="ECO:0000256" key="4">
    <source>
        <dbReference type="ARBA" id="ARBA00023274"/>
    </source>
</evidence>
<keyword evidence="4" id="KW-0687">Ribonucleoprotein</keyword>
<dbReference type="RefSeq" id="XP_001713438.1">
    <property type="nucleotide sequence ID" value="XM_001713386.1"/>
</dbReference>
<dbReference type="PIR" id="A90132">
    <property type="entry name" value="A90132"/>
</dbReference>
<dbReference type="InterPro" id="IPR015946">
    <property type="entry name" value="KH_dom-like_a/b"/>
</dbReference>
<evidence type="ECO:0000256" key="2">
    <source>
        <dbReference type="ARBA" id="ARBA00022884"/>
    </source>
</evidence>